<feature type="transmembrane region" description="Helical" evidence="7">
    <location>
        <begin position="446"/>
        <end position="465"/>
    </location>
</feature>
<dbReference type="Pfam" id="PF00860">
    <property type="entry name" value="Xan_ur_permease"/>
    <property type="match status" value="2"/>
</dbReference>
<feature type="transmembrane region" description="Helical" evidence="7">
    <location>
        <begin position="803"/>
        <end position="821"/>
    </location>
</feature>
<evidence type="ECO:0000256" key="6">
    <source>
        <dbReference type="PIRSR" id="PIRSR604254-1"/>
    </source>
</evidence>
<dbReference type="EMBL" id="JABFOF010000004">
    <property type="protein sequence ID" value="KAG2400490.1"/>
    <property type="molecule type" value="Genomic_DNA"/>
</dbReference>
<evidence type="ECO:0000256" key="5">
    <source>
        <dbReference type="ARBA" id="ARBA00023136"/>
    </source>
</evidence>
<feature type="binding site" evidence="6">
    <location>
        <position position="694"/>
    </location>
    <ligand>
        <name>Zn(2+)</name>
        <dbReference type="ChEBI" id="CHEBI:29105"/>
    </ligand>
</feature>
<protein>
    <submittedName>
        <fullName evidence="8">Putative nucleobase-ascorbate transporter</fullName>
    </submittedName>
</protein>
<feature type="transmembrane region" description="Helical" evidence="7">
    <location>
        <begin position="210"/>
        <end position="232"/>
    </location>
</feature>
<feature type="transmembrane region" description="Helical" evidence="7">
    <location>
        <begin position="556"/>
        <end position="573"/>
    </location>
</feature>
<dbReference type="PANTHER" id="PTHR11119">
    <property type="entry name" value="XANTHINE-URACIL / VITAMIN C PERMEASE FAMILY MEMBER"/>
    <property type="match status" value="1"/>
</dbReference>
<dbReference type="AlphaFoldDB" id="A0A8T0KKC2"/>
<feature type="transmembrane region" description="Helical" evidence="7">
    <location>
        <begin position="739"/>
        <end position="761"/>
    </location>
</feature>
<evidence type="ECO:0000313" key="8">
    <source>
        <dbReference type="EMBL" id="KAG2400490.1"/>
    </source>
</evidence>
<keyword evidence="4 7" id="KW-1133">Transmembrane helix</keyword>
<feature type="transmembrane region" description="Helical" evidence="7">
    <location>
        <begin position="354"/>
        <end position="376"/>
    </location>
</feature>
<dbReference type="GO" id="GO:0016020">
    <property type="term" value="C:membrane"/>
    <property type="evidence" value="ECO:0007669"/>
    <property type="project" value="UniProtKB-SubCell"/>
</dbReference>
<evidence type="ECO:0000256" key="4">
    <source>
        <dbReference type="ARBA" id="ARBA00022989"/>
    </source>
</evidence>
<organism evidence="8 9">
    <name type="scientific">Phaseolus angularis</name>
    <name type="common">Azuki bean</name>
    <name type="synonym">Vigna angularis</name>
    <dbReference type="NCBI Taxonomy" id="3914"/>
    <lineage>
        <taxon>Eukaryota</taxon>
        <taxon>Viridiplantae</taxon>
        <taxon>Streptophyta</taxon>
        <taxon>Embryophyta</taxon>
        <taxon>Tracheophyta</taxon>
        <taxon>Spermatophyta</taxon>
        <taxon>Magnoliopsida</taxon>
        <taxon>eudicotyledons</taxon>
        <taxon>Gunneridae</taxon>
        <taxon>Pentapetalae</taxon>
        <taxon>rosids</taxon>
        <taxon>fabids</taxon>
        <taxon>Fabales</taxon>
        <taxon>Fabaceae</taxon>
        <taxon>Papilionoideae</taxon>
        <taxon>50 kb inversion clade</taxon>
        <taxon>NPAAA clade</taxon>
        <taxon>indigoferoid/millettioid clade</taxon>
        <taxon>Phaseoleae</taxon>
        <taxon>Vigna</taxon>
    </lineage>
</organism>
<name>A0A8T0KKC2_PHAAN</name>
<comment type="caution">
    <text evidence="8">The sequence shown here is derived from an EMBL/GenBank/DDBJ whole genome shotgun (WGS) entry which is preliminary data.</text>
</comment>
<reference evidence="8 9" key="1">
    <citation type="submission" date="2020-05" db="EMBL/GenBank/DDBJ databases">
        <title>Vigna angularis (adzuki bean) Var. LongXiaoDou No. 4 denovo assembly.</title>
        <authorList>
            <person name="Xiang H."/>
        </authorList>
    </citation>
    <scope>NUCLEOTIDE SEQUENCE [LARGE SCALE GENOMIC DNA]</scope>
    <source>
        <tissue evidence="8">Leaf</tissue>
    </source>
</reference>
<feature type="transmembrane region" description="Helical" evidence="7">
    <location>
        <begin position="773"/>
        <end position="791"/>
    </location>
</feature>
<evidence type="ECO:0000256" key="7">
    <source>
        <dbReference type="SAM" id="Phobius"/>
    </source>
</evidence>
<comment type="subcellular location">
    <subcellularLocation>
        <location evidence="1">Membrane</location>
        <topology evidence="1">Multi-pass membrane protein</topology>
    </subcellularLocation>
</comment>
<feature type="transmembrane region" description="Helical" evidence="7">
    <location>
        <begin position="144"/>
        <end position="164"/>
    </location>
</feature>
<dbReference type="InterPro" id="IPR004254">
    <property type="entry name" value="AdipoR/HlyIII-related"/>
</dbReference>
<feature type="binding site" evidence="6">
    <location>
        <position position="839"/>
    </location>
    <ligand>
        <name>Zn(2+)</name>
        <dbReference type="ChEBI" id="CHEBI:29105"/>
    </ligand>
</feature>
<evidence type="ECO:0000256" key="2">
    <source>
        <dbReference type="ARBA" id="ARBA00008821"/>
    </source>
</evidence>
<dbReference type="GO" id="GO:0022857">
    <property type="term" value="F:transmembrane transporter activity"/>
    <property type="evidence" value="ECO:0007669"/>
    <property type="project" value="InterPro"/>
</dbReference>
<dbReference type="Pfam" id="PF03006">
    <property type="entry name" value="HlyIII"/>
    <property type="match status" value="1"/>
</dbReference>
<gene>
    <name evidence="8" type="ORF">HKW66_Vig0096560</name>
</gene>
<feature type="binding site" evidence="6">
    <location>
        <position position="843"/>
    </location>
    <ligand>
        <name>Zn(2+)</name>
        <dbReference type="ChEBI" id="CHEBI:29105"/>
    </ligand>
</feature>
<feature type="transmembrane region" description="Helical" evidence="7">
    <location>
        <begin position="276"/>
        <end position="298"/>
    </location>
</feature>
<keyword evidence="3 7" id="KW-0812">Transmembrane</keyword>
<feature type="transmembrane region" description="Helical" evidence="7">
    <location>
        <begin position="674"/>
        <end position="698"/>
    </location>
</feature>
<keyword evidence="5 7" id="KW-0472">Membrane</keyword>
<feature type="transmembrane region" description="Helical" evidence="7">
    <location>
        <begin position="382"/>
        <end position="402"/>
    </location>
</feature>
<dbReference type="GO" id="GO:0046872">
    <property type="term" value="F:metal ion binding"/>
    <property type="evidence" value="ECO:0007669"/>
    <property type="project" value="UniProtKB-KW"/>
</dbReference>
<evidence type="ECO:0000313" key="9">
    <source>
        <dbReference type="Proteomes" id="UP000743370"/>
    </source>
</evidence>
<dbReference type="InterPro" id="IPR006043">
    <property type="entry name" value="NCS2"/>
</dbReference>
<proteinExistence type="inferred from homology"/>
<keyword evidence="6" id="KW-0479">Metal-binding</keyword>
<feature type="transmembrane region" description="Helical" evidence="7">
    <location>
        <begin position="106"/>
        <end position="124"/>
    </location>
</feature>
<evidence type="ECO:0000256" key="1">
    <source>
        <dbReference type="ARBA" id="ARBA00004141"/>
    </source>
</evidence>
<sequence>MTEGGDSGGCGGNGGNKKTQPEVALALPHPVKEQLPDVQYCIKKQAVLLGFQHYILTLGVTVLIPTTIVTEMGGGHAEKAKVIQNLLFVSGASTLLQSWFGTRLPTVVVGSYSFLIPTMSIVHAKRYSSYTDPYERFTHTIRGIQGALIVSACFHIVVGFLGLWRGAVRFLSPLSVVSYVTFTGLGLYHLGFPMYLNRFISPNKLINGRFAVLFSIASAWLIAQILTASTIYNNKPEDTKNSCRTDRSGLVNSSSWVYLPFIPFQWGVPTFNFGEALAMTAASFVSLFESTGAFYAAARYGSATPVPPHVIGRGAGWVGVASFFSGVLGSVTGCTASVENAGLLALTRVGSRRVIQISAGFMIFFSIFGKVGAIFASIPLPIIAALNCVLLGYVSSAGLGFLQFCNLNSFRTKFVLGSSFFLGLSIPQYFIEIFHVKHQHGWFNDMVSVIFMSHTTVAGLIAFVLDTTLTCKNDAAHRDSGLQWWEKFSVYNADGYHPPAPPYHLSYSIVSSLSRAHQYSSAYFSMSKSMRLCQMFSRIDETATISDYVQVFELELHLIGFFLFLFLTIYTAAKSPMVADFNSVQHLSELIGKADLNKIRLELLKCLPSLPNMHETLKLNDLSTSLYSLDFSSVSGWTVVELLRRCLPEQFSLDGLKGDMNMVSPLVVEPITRWPFYAFLGGAMFCLLASSTCHLFACHSQRLSYIMLRIDYAGISALIATSFYPPVYYTFMCNPFSCYFYLGLITLMGIASMIFSLLPFFQKSEFRKYRATIFFLMGFSGVAPIIHKLILHKHQPEALQTTGYEILMGVLYGLGAVIYVARIPERWMPGKFDIAGHSHQLFHVLVVAGAYTHYVDGLIYLRWRDSQEGEEAVFVSVTDAHAIAIHQCPLKSSTRGQHHSNYISSIVKKVGAAREWNLETLQFRNFAIGNL</sequence>
<dbReference type="GO" id="GO:0009744">
    <property type="term" value="P:response to sucrose"/>
    <property type="evidence" value="ECO:0007669"/>
    <property type="project" value="UniProtKB-ARBA"/>
</dbReference>
<accession>A0A8T0KKC2</accession>
<feature type="transmembrane region" description="Helical" evidence="7">
    <location>
        <begin position="170"/>
        <end position="190"/>
    </location>
</feature>
<feature type="transmembrane region" description="Helical" evidence="7">
    <location>
        <begin position="710"/>
        <end position="727"/>
    </location>
</feature>
<evidence type="ECO:0000256" key="3">
    <source>
        <dbReference type="ARBA" id="ARBA00022692"/>
    </source>
</evidence>
<dbReference type="GO" id="GO:0009725">
    <property type="term" value="P:response to hormone"/>
    <property type="evidence" value="ECO:0007669"/>
    <property type="project" value="UniProtKB-ARBA"/>
</dbReference>
<feature type="transmembrane region" description="Helical" evidence="7">
    <location>
        <begin position="51"/>
        <end position="70"/>
    </location>
</feature>
<feature type="transmembrane region" description="Helical" evidence="7">
    <location>
        <begin position="414"/>
        <end position="434"/>
    </location>
</feature>
<comment type="similarity">
    <text evidence="2">Belongs to the nucleobase:cation symporter-2 (NCS2) (TC 2.A.40) family.</text>
</comment>
<keyword evidence="6" id="KW-0862">Zinc</keyword>
<dbReference type="Proteomes" id="UP000743370">
    <property type="component" value="Unassembled WGS sequence"/>
</dbReference>